<accession>A0A6M3MBQ4</accession>
<dbReference type="EMBL" id="MT143796">
    <property type="protein sequence ID" value="QJB02616.1"/>
    <property type="molecule type" value="Genomic_DNA"/>
</dbReference>
<proteinExistence type="predicted"/>
<organism evidence="1">
    <name type="scientific">viral metagenome</name>
    <dbReference type="NCBI Taxonomy" id="1070528"/>
    <lineage>
        <taxon>unclassified sequences</taxon>
        <taxon>metagenomes</taxon>
        <taxon>organismal metagenomes</taxon>
    </lineage>
</organism>
<gene>
    <name evidence="1" type="ORF">MM171B01145_0009</name>
</gene>
<name>A0A6M3MBQ4_9ZZZZ</name>
<protein>
    <submittedName>
        <fullName evidence="1">Uncharacterized protein</fullName>
    </submittedName>
</protein>
<sequence>MAKKRKYVKSGKYSKYVMDEYGEKELTIPARMKILKMGKYASCKKYEVTAGRTIICKDTGKEVLSITKEEGFSPTEADAMVHYVVDVLNKKKDFASYYKKYMK</sequence>
<evidence type="ECO:0000313" key="1">
    <source>
        <dbReference type="EMBL" id="QJB02616.1"/>
    </source>
</evidence>
<dbReference type="AlphaFoldDB" id="A0A6M3MBQ4"/>
<reference evidence="1" key="1">
    <citation type="submission" date="2020-03" db="EMBL/GenBank/DDBJ databases">
        <title>The deep terrestrial virosphere.</title>
        <authorList>
            <person name="Holmfeldt K."/>
            <person name="Nilsson E."/>
            <person name="Simone D."/>
            <person name="Lopez-Fernandez M."/>
            <person name="Wu X."/>
            <person name="de Brujin I."/>
            <person name="Lundin D."/>
            <person name="Andersson A."/>
            <person name="Bertilsson S."/>
            <person name="Dopson M."/>
        </authorList>
    </citation>
    <scope>NUCLEOTIDE SEQUENCE</scope>
    <source>
        <strain evidence="1">MM171B01145</strain>
    </source>
</reference>